<reference evidence="2" key="1">
    <citation type="submission" date="2021-01" db="EMBL/GenBank/DDBJ databases">
        <authorList>
            <person name="Corre E."/>
            <person name="Pelletier E."/>
            <person name="Niang G."/>
            <person name="Scheremetjew M."/>
            <person name="Finn R."/>
            <person name="Kale V."/>
            <person name="Holt S."/>
            <person name="Cochrane G."/>
            <person name="Meng A."/>
            <person name="Brown T."/>
            <person name="Cohen L."/>
        </authorList>
    </citation>
    <scope>NUCLEOTIDE SEQUENCE</scope>
    <source>
        <strain evidence="2">RCC3387</strain>
    </source>
</reference>
<dbReference type="AlphaFoldDB" id="A0A7S2NTG0"/>
<gene>
    <name evidence="2" type="ORF">BRAN1462_LOCUS21967</name>
</gene>
<accession>A0A7S2NTG0</accession>
<feature type="compositionally biased region" description="Low complexity" evidence="1">
    <location>
        <begin position="116"/>
        <end position="127"/>
    </location>
</feature>
<feature type="region of interest" description="Disordered" evidence="1">
    <location>
        <begin position="115"/>
        <end position="137"/>
    </location>
</feature>
<proteinExistence type="predicted"/>
<organism evidence="2">
    <name type="scientific">Zooxanthella nutricula</name>
    <dbReference type="NCBI Taxonomy" id="1333877"/>
    <lineage>
        <taxon>Eukaryota</taxon>
        <taxon>Sar</taxon>
        <taxon>Alveolata</taxon>
        <taxon>Dinophyceae</taxon>
        <taxon>Peridiniales</taxon>
        <taxon>Peridiniales incertae sedis</taxon>
        <taxon>Zooxanthella</taxon>
    </lineage>
</organism>
<sequence length="351" mass="38217">MPHTRSELARARRRERALVHGYARPQRAGVRFVEVPAALHDRSKAMIASLVLHGKHEELTGTTAHYARDATLAAQGELGPEATRSSLSIHSRANQAKHGGFATPRRRVRLADPFATPSSSTITDTSPCPAPSIESNGTPGAKLIKDLARVPEVDLELLGRLVSTLANILLRVRVLEKGPAQQGVAGDMEAVFDHVKEAVTAASEQIVDRSAEVMMKMVPGICVEIRGVAQECDRKIAALKEYIDEIQENLGRQQWGTVATKSGDDNFTVSHMDSAVSVPECTIPHVRRGPRHYKFVRPASRADVGTSDGFSYEKFANIGDSEAGSVSDWGWDSDNENELSNILHEMNCQGD</sequence>
<evidence type="ECO:0000313" key="2">
    <source>
        <dbReference type="EMBL" id="CAD9558260.1"/>
    </source>
</evidence>
<evidence type="ECO:0000256" key="1">
    <source>
        <dbReference type="SAM" id="MobiDB-lite"/>
    </source>
</evidence>
<dbReference type="EMBL" id="HBGW01034735">
    <property type="protein sequence ID" value="CAD9558260.1"/>
    <property type="molecule type" value="Transcribed_RNA"/>
</dbReference>
<protein>
    <submittedName>
        <fullName evidence="2">Uncharacterized protein</fullName>
    </submittedName>
</protein>
<name>A0A7S2NTG0_9DINO</name>